<dbReference type="SUPFAM" id="SSF53448">
    <property type="entry name" value="Nucleotide-diphospho-sugar transferases"/>
    <property type="match status" value="1"/>
</dbReference>
<protein>
    <submittedName>
        <fullName evidence="2">Glycosyl transferase</fullName>
    </submittedName>
</protein>
<dbReference type="InterPro" id="IPR029044">
    <property type="entry name" value="Nucleotide-diphossugar_trans"/>
</dbReference>
<feature type="domain" description="MobA-like NTP transferase" evidence="1">
    <location>
        <begin position="7"/>
        <end position="159"/>
    </location>
</feature>
<dbReference type="EMBL" id="AP027151">
    <property type="protein sequence ID" value="BDV44149.1"/>
    <property type="molecule type" value="Genomic_DNA"/>
</dbReference>
<evidence type="ECO:0000313" key="2">
    <source>
        <dbReference type="EMBL" id="BDV44149.1"/>
    </source>
</evidence>
<keyword evidence="2" id="KW-0808">Transferase</keyword>
<dbReference type="Proteomes" id="UP001317705">
    <property type="component" value="Chromosome"/>
</dbReference>
<dbReference type="GO" id="GO:0016740">
    <property type="term" value="F:transferase activity"/>
    <property type="evidence" value="ECO:0007669"/>
    <property type="project" value="UniProtKB-KW"/>
</dbReference>
<gene>
    <name evidence="2" type="ORF">GURASL_30720</name>
</gene>
<dbReference type="InterPro" id="IPR025877">
    <property type="entry name" value="MobA-like_NTP_Trfase"/>
</dbReference>
<organism evidence="2 3">
    <name type="scientific">Geotalea uraniireducens</name>
    <dbReference type="NCBI Taxonomy" id="351604"/>
    <lineage>
        <taxon>Bacteria</taxon>
        <taxon>Pseudomonadati</taxon>
        <taxon>Thermodesulfobacteriota</taxon>
        <taxon>Desulfuromonadia</taxon>
        <taxon>Geobacterales</taxon>
        <taxon>Geobacteraceae</taxon>
        <taxon>Geotalea</taxon>
    </lineage>
</organism>
<dbReference type="PANTHER" id="PTHR43777:SF1">
    <property type="entry name" value="MOLYBDENUM COFACTOR CYTIDYLYLTRANSFERASE"/>
    <property type="match status" value="1"/>
</dbReference>
<accession>A0ABM8ENW5</accession>
<evidence type="ECO:0000259" key="1">
    <source>
        <dbReference type="Pfam" id="PF12804"/>
    </source>
</evidence>
<reference evidence="2 3" key="1">
    <citation type="submission" date="2022-12" db="EMBL/GenBank/DDBJ databases">
        <title>Polyphasic characterization of Geotalea uranireducens NIT-SL11 newly isolated from a complex of sewage sludge and microbially reduced graphene oxide.</title>
        <authorList>
            <person name="Xie L."/>
            <person name="Yoshida N."/>
            <person name="Meng L."/>
        </authorList>
    </citation>
    <scope>NUCLEOTIDE SEQUENCE [LARGE SCALE GENOMIC DNA]</scope>
    <source>
        <strain evidence="2 3">NIT-SL11</strain>
    </source>
</reference>
<dbReference type="PANTHER" id="PTHR43777">
    <property type="entry name" value="MOLYBDENUM COFACTOR CYTIDYLYLTRANSFERASE"/>
    <property type="match status" value="1"/>
</dbReference>
<dbReference type="RefSeq" id="WP_282000255.1">
    <property type="nucleotide sequence ID" value="NZ_AP027151.1"/>
</dbReference>
<dbReference type="Pfam" id="PF12804">
    <property type="entry name" value="NTP_transf_3"/>
    <property type="match status" value="1"/>
</dbReference>
<proteinExistence type="predicted"/>
<sequence>MAPPVSAILLAAGSSRRMGTCKQLLPLGDRPAIAHCLDNLAAAGIDEIVVVVNPANRELVAALRPFPITLADNDTPESEMAGSVRAGLRHLRPMATGILVALADHPLVTAASYRALATAHEAEPNAIVIPVRNGRKGHPTLFPRALLAMIDTLPTLRDIIGNHQEMVRLLPLADEGITRDMDVLEDYQHIAKIFSARRDR</sequence>
<dbReference type="Gene3D" id="3.90.550.10">
    <property type="entry name" value="Spore Coat Polysaccharide Biosynthesis Protein SpsA, Chain A"/>
    <property type="match status" value="1"/>
</dbReference>
<evidence type="ECO:0000313" key="3">
    <source>
        <dbReference type="Proteomes" id="UP001317705"/>
    </source>
</evidence>
<name>A0ABM8ENW5_9BACT</name>
<keyword evidence="3" id="KW-1185">Reference proteome</keyword>
<dbReference type="CDD" id="cd04182">
    <property type="entry name" value="GT_2_like_f"/>
    <property type="match status" value="1"/>
</dbReference>